<proteinExistence type="predicted"/>
<organism evidence="2 7">
    <name type="scientific">Phytophthora fragariae</name>
    <dbReference type="NCBI Taxonomy" id="53985"/>
    <lineage>
        <taxon>Eukaryota</taxon>
        <taxon>Sar</taxon>
        <taxon>Stramenopiles</taxon>
        <taxon>Oomycota</taxon>
        <taxon>Peronosporomycetes</taxon>
        <taxon>Peronosporales</taxon>
        <taxon>Peronosporaceae</taxon>
        <taxon>Phytophthora</taxon>
    </lineage>
</organism>
<evidence type="ECO:0000313" key="2">
    <source>
        <dbReference type="EMBL" id="KAE9008399.1"/>
    </source>
</evidence>
<dbReference type="Proteomes" id="UP000440367">
    <property type="component" value="Unassembled WGS sequence"/>
</dbReference>
<evidence type="ECO:0000256" key="1">
    <source>
        <dbReference type="SAM" id="MobiDB-lite"/>
    </source>
</evidence>
<sequence>MGESSRPPKKKQRSFTVREKRGAVRRMREIGVEEVAHELRCARGTANGWWQQAETLFSFTGHATSKTMKGQGRKVLFPHVPAVVTYMKDVRRDEKALTTRGIMEFMLQIEPAWVASYMQTRGAGS</sequence>
<evidence type="ECO:0000313" key="3">
    <source>
        <dbReference type="EMBL" id="KAE9208736.1"/>
    </source>
</evidence>
<protein>
    <recommendedName>
        <fullName evidence="8">HTH psq-type domain-containing protein</fullName>
    </recommendedName>
</protein>
<reference evidence="2 7" key="1">
    <citation type="submission" date="2018-09" db="EMBL/GenBank/DDBJ databases">
        <title>Genomic investigation of the strawberry pathogen Phytophthora fragariae indicates pathogenicity is determined by transcriptional variation in three key races.</title>
        <authorList>
            <person name="Adams T.M."/>
            <person name="Armitage A.D."/>
            <person name="Sobczyk M.K."/>
            <person name="Bates H.J."/>
            <person name="Dunwell J.M."/>
            <person name="Nellist C.F."/>
            <person name="Harrison R.J."/>
        </authorList>
    </citation>
    <scope>NUCLEOTIDE SEQUENCE [LARGE SCALE GENOMIC DNA]</scope>
    <source>
        <strain evidence="4 6">BC-1</strain>
        <strain evidence="3 5">NOV-27</strain>
        <strain evidence="2 7">SCRP245</strain>
    </source>
</reference>
<dbReference type="Proteomes" id="UP000433483">
    <property type="component" value="Unassembled WGS sequence"/>
</dbReference>
<dbReference type="OrthoDB" id="110295at2759"/>
<evidence type="ECO:0008006" key="8">
    <source>
        <dbReference type="Google" id="ProtNLM"/>
    </source>
</evidence>
<evidence type="ECO:0000313" key="4">
    <source>
        <dbReference type="EMBL" id="KAE9228322.1"/>
    </source>
</evidence>
<keyword evidence="5" id="KW-1185">Reference proteome</keyword>
<feature type="region of interest" description="Disordered" evidence="1">
    <location>
        <begin position="1"/>
        <end position="20"/>
    </location>
</feature>
<name>A0A6A3KN61_9STRA</name>
<dbReference type="EMBL" id="QXGD01000692">
    <property type="protein sequence ID" value="KAE9228322.1"/>
    <property type="molecule type" value="Genomic_DNA"/>
</dbReference>
<dbReference type="EMBL" id="QXGB01000628">
    <property type="protein sequence ID" value="KAE9208736.1"/>
    <property type="molecule type" value="Genomic_DNA"/>
</dbReference>
<dbReference type="Proteomes" id="UP000460718">
    <property type="component" value="Unassembled WGS sequence"/>
</dbReference>
<gene>
    <name evidence="4" type="ORF">PF002_g13574</name>
    <name evidence="3" type="ORF">PF005_g12095</name>
    <name evidence="2" type="ORF">PF011_g10720</name>
</gene>
<dbReference type="EMBL" id="QXFW01000570">
    <property type="protein sequence ID" value="KAE9008399.1"/>
    <property type="molecule type" value="Genomic_DNA"/>
</dbReference>
<accession>A0A6A3KN61</accession>
<dbReference type="AlphaFoldDB" id="A0A6A3KN61"/>
<evidence type="ECO:0000313" key="5">
    <source>
        <dbReference type="Proteomes" id="UP000433483"/>
    </source>
</evidence>
<comment type="caution">
    <text evidence="2">The sequence shown here is derived from an EMBL/GenBank/DDBJ whole genome shotgun (WGS) entry which is preliminary data.</text>
</comment>
<evidence type="ECO:0000313" key="7">
    <source>
        <dbReference type="Proteomes" id="UP000460718"/>
    </source>
</evidence>
<evidence type="ECO:0000313" key="6">
    <source>
        <dbReference type="Proteomes" id="UP000440367"/>
    </source>
</evidence>